<feature type="region of interest" description="Disordered" evidence="8">
    <location>
        <begin position="1233"/>
        <end position="1262"/>
    </location>
</feature>
<dbReference type="Pfam" id="PF00225">
    <property type="entry name" value="Kinesin"/>
    <property type="match status" value="2"/>
</dbReference>
<feature type="compositionally biased region" description="Polar residues" evidence="8">
    <location>
        <begin position="1064"/>
        <end position="1078"/>
    </location>
</feature>
<keyword evidence="9" id="KW-0472">Membrane</keyword>
<dbReference type="InterPro" id="IPR027417">
    <property type="entry name" value="P-loop_NTPase"/>
</dbReference>
<keyword evidence="3 6" id="KW-0547">Nucleotide-binding</keyword>
<accession>A0A250XB70</accession>
<evidence type="ECO:0000313" key="11">
    <source>
        <dbReference type="EMBL" id="GAX80122.1"/>
    </source>
</evidence>
<dbReference type="STRING" id="1157962.A0A250XB70"/>
<feature type="coiled-coil region" evidence="7">
    <location>
        <begin position="493"/>
        <end position="545"/>
    </location>
</feature>
<dbReference type="InterPro" id="IPR031852">
    <property type="entry name" value="Vik1/Cik1_MT-bd"/>
</dbReference>
<feature type="region of interest" description="Disordered" evidence="8">
    <location>
        <begin position="1039"/>
        <end position="1078"/>
    </location>
</feature>
<comment type="caution">
    <text evidence="6">Lacks conserved residue(s) required for the propagation of feature annotation.</text>
</comment>
<dbReference type="SUPFAM" id="SSF52540">
    <property type="entry name" value="P-loop containing nucleoside triphosphate hydrolases"/>
    <property type="match status" value="3"/>
</dbReference>
<reference evidence="11 12" key="1">
    <citation type="submission" date="2017-08" db="EMBL/GenBank/DDBJ databases">
        <title>Acidophilic green algal genome provides insights into adaptation to an acidic environment.</title>
        <authorList>
            <person name="Hirooka S."/>
            <person name="Hirose Y."/>
            <person name="Kanesaki Y."/>
            <person name="Higuchi S."/>
            <person name="Fujiwara T."/>
            <person name="Onuma R."/>
            <person name="Era A."/>
            <person name="Ohbayashi R."/>
            <person name="Uzuka A."/>
            <person name="Nozaki H."/>
            <person name="Yoshikawa H."/>
            <person name="Miyagishima S.Y."/>
        </authorList>
    </citation>
    <scope>NUCLEOTIDE SEQUENCE [LARGE SCALE GENOMIC DNA]</scope>
    <source>
        <strain evidence="11 12">NIES-2499</strain>
    </source>
</reference>
<dbReference type="EMBL" id="BEGY01000049">
    <property type="protein sequence ID" value="GAX80122.1"/>
    <property type="molecule type" value="Genomic_DNA"/>
</dbReference>
<evidence type="ECO:0000256" key="7">
    <source>
        <dbReference type="SAM" id="Coils"/>
    </source>
</evidence>
<evidence type="ECO:0000256" key="5">
    <source>
        <dbReference type="ARBA" id="ARBA00023175"/>
    </source>
</evidence>
<evidence type="ECO:0000256" key="6">
    <source>
        <dbReference type="PROSITE-ProRule" id="PRU00283"/>
    </source>
</evidence>
<dbReference type="GO" id="GO:0005524">
    <property type="term" value="F:ATP binding"/>
    <property type="evidence" value="ECO:0007669"/>
    <property type="project" value="UniProtKB-UniRule"/>
</dbReference>
<dbReference type="InterPro" id="IPR019821">
    <property type="entry name" value="Kinesin_motor_CS"/>
</dbReference>
<dbReference type="GO" id="GO:0005874">
    <property type="term" value="C:microtubule"/>
    <property type="evidence" value="ECO:0007669"/>
    <property type="project" value="UniProtKB-KW"/>
</dbReference>
<feature type="binding site" evidence="6">
    <location>
        <begin position="945"/>
        <end position="952"/>
    </location>
    <ligand>
        <name>ATP</name>
        <dbReference type="ChEBI" id="CHEBI:30616"/>
    </ligand>
</feature>
<dbReference type="OrthoDB" id="542798at2759"/>
<keyword evidence="4 6" id="KW-0067">ATP-binding</keyword>
<feature type="domain" description="Kinesin motor" evidence="10">
    <location>
        <begin position="939"/>
        <end position="1229"/>
    </location>
</feature>
<name>A0A250XB70_9CHLO</name>
<comment type="caution">
    <text evidence="11">The sequence shown here is derived from an EMBL/GenBank/DDBJ whole genome shotgun (WGS) entry which is preliminary data.</text>
</comment>
<comment type="similarity">
    <text evidence="1">Belongs to the TRAFAC class myosin-kinesin ATPase superfamily. Kinesin family. KIN-14 subfamily.</text>
</comment>
<evidence type="ECO:0000256" key="3">
    <source>
        <dbReference type="ARBA" id="ARBA00022741"/>
    </source>
</evidence>
<dbReference type="SUPFAM" id="SSF57997">
    <property type="entry name" value="Tropomyosin"/>
    <property type="match status" value="1"/>
</dbReference>
<sequence length="1262" mass="139405">MAQTPPKAANPLVKSKERIYTPHQLILALKSGMVSVREQLQVLSILDGTAASWPGMNQAVEDMDFLVEMSAQTTTRLESEIKTAETRAQEFKMEVMTLKETLSNSSQRCEELQQEVSQGLKEIRQLNGQLESSNKEVNQQRQELWTLEKQRADLASEVEKYKQDTEFMEGEIGTLRSTASEQLQQLTALKEELAARKADVQHLQQATKDHKAAATDLKRRLDSTNNTLRTTQSQLEHTRSDSQHFEKEAARLGEECTKLTAELSKTTTELQRLKDWNEVLKKVEADKLREEQAAHTRSRFESEQIKSELEKTIARLQAEVDGKDERVISKTAEAAGISKQFGLLNIQIKDLQKQLTTLQTEKNAMIKERDDSKTEVMKLQTKLQAANMQMARLDKEKVMVESKAKDMTAAERAKHQAASEEARKEGAVQRALADGWARDIKDLQNRLNAEQALTANLRSQIEALQRGDPEGADTARGKHTEMVKSLAVAEQGVKDLQAVINTKESELRRQRAEAASVQKRLEKHIESLQRECDECAAELQRYRHSDAGRLPSVMTRPVSLQDELDNLKRYVHHGPNGSVPAHLPPAVKKFKKSFFMNDIGDEEMSGSKEAPARQQQAVPGEEASSVLASPMKVPQSSTSTLGPTMKRQQGQTQLVQELQAQVTQLQAELAEAKKRIFESDQVRRKMHNIIQELKGNIRVFCRVRPLISSELASKEEDMELALEFPQSEDPITTPITLQSYARDGAGSVNRHTFAFDKVFDTEATQAAVFKEISELVQSALDGHKVVLVVYIAATEVALVVYIAATEVVLVVYIAATEVVLVVYITATEVVLMVYIAATEVVLVVYIAATEVVLVVYIAATEVVLVVYIAATEVVLVVYIAATEVVLVVYIAATEVVLVVYIAATEVVLVVYIAATEVVLVVYIAATEVVLVVYIAATEVCIFAYGQTGSGKTFTMMGDQRHPGIIPRAMKQIFEYSQQLEKDGWTFKMQVSMLEIYNEEYRDLLGDTKPETKLQVIHHSDGTASVTDLTVVDISQASRRRNAAGGRNSVVNKQGAGGVLRGGQPSASQSPTRKGLSTSLPDRVSALLAEAMQKRSVGCTALNEQSSRSHMVFTLRLEGENVARDKKSLGVLNLIDLAGSERVKDSGSTGIRLKEAQAINTSLSALGDVMLALGNKQQHIPYRNSKLTYLLQPSLGGDAKALMFVNIAPSMHFSGESLCSLRFAAKVNAVEINPKKKPQRHGSALSRPAIQAEGATAPTLEDV</sequence>
<gene>
    <name evidence="11" type="ORF">CEUSTIGMA_g7560.t1</name>
</gene>
<evidence type="ECO:0000256" key="2">
    <source>
        <dbReference type="ARBA" id="ARBA00022701"/>
    </source>
</evidence>
<dbReference type="PRINTS" id="PR00380">
    <property type="entry name" value="KINESINHEAVY"/>
</dbReference>
<dbReference type="Proteomes" id="UP000232323">
    <property type="component" value="Unassembled WGS sequence"/>
</dbReference>
<evidence type="ECO:0000313" key="12">
    <source>
        <dbReference type="Proteomes" id="UP000232323"/>
    </source>
</evidence>
<feature type="transmembrane region" description="Helical" evidence="9">
    <location>
        <begin position="787"/>
        <end position="813"/>
    </location>
</feature>
<feature type="domain" description="Kinesin motor" evidence="10">
    <location>
        <begin position="696"/>
        <end position="790"/>
    </location>
</feature>
<feature type="coiled-coil region" evidence="7">
    <location>
        <begin position="648"/>
        <end position="675"/>
    </location>
</feature>
<feature type="coiled-coil region" evidence="7">
    <location>
        <begin position="74"/>
        <end position="234"/>
    </location>
</feature>
<dbReference type="AlphaFoldDB" id="A0A250XB70"/>
<dbReference type="InterPro" id="IPR036961">
    <property type="entry name" value="Kinesin_motor_dom_sf"/>
</dbReference>
<evidence type="ECO:0000256" key="9">
    <source>
        <dbReference type="SAM" id="Phobius"/>
    </source>
</evidence>
<keyword evidence="12" id="KW-1185">Reference proteome</keyword>
<feature type="transmembrane region" description="Helical" evidence="9">
    <location>
        <begin position="853"/>
        <end position="879"/>
    </location>
</feature>
<keyword evidence="2" id="KW-0493">Microtubule</keyword>
<feature type="transmembrane region" description="Helical" evidence="9">
    <location>
        <begin position="886"/>
        <end position="913"/>
    </location>
</feature>
<dbReference type="GO" id="GO:0003777">
    <property type="term" value="F:microtubule motor activity"/>
    <property type="evidence" value="ECO:0007669"/>
    <property type="project" value="InterPro"/>
</dbReference>
<dbReference type="GO" id="GO:0007018">
    <property type="term" value="P:microtubule-based movement"/>
    <property type="evidence" value="ECO:0007669"/>
    <property type="project" value="InterPro"/>
</dbReference>
<evidence type="ECO:0000256" key="4">
    <source>
        <dbReference type="ARBA" id="ARBA00022840"/>
    </source>
</evidence>
<keyword evidence="5 6" id="KW-0505">Motor protein</keyword>
<evidence type="ECO:0000256" key="8">
    <source>
        <dbReference type="SAM" id="MobiDB-lite"/>
    </source>
</evidence>
<feature type="transmembrane region" description="Helical" evidence="9">
    <location>
        <begin position="820"/>
        <end position="847"/>
    </location>
</feature>
<evidence type="ECO:0000259" key="10">
    <source>
        <dbReference type="PROSITE" id="PS50067"/>
    </source>
</evidence>
<dbReference type="SMART" id="SM00129">
    <property type="entry name" value="KISc"/>
    <property type="match status" value="1"/>
</dbReference>
<protein>
    <recommendedName>
        <fullName evidence="10">Kinesin motor domain-containing protein</fullName>
    </recommendedName>
</protein>
<dbReference type="GO" id="GO:0008017">
    <property type="term" value="F:microtubule binding"/>
    <property type="evidence" value="ECO:0007669"/>
    <property type="project" value="InterPro"/>
</dbReference>
<keyword evidence="9" id="KW-1133">Transmembrane helix</keyword>
<dbReference type="PROSITE" id="PS50067">
    <property type="entry name" value="KINESIN_MOTOR_2"/>
    <property type="match status" value="2"/>
</dbReference>
<feature type="coiled-coil region" evidence="7">
    <location>
        <begin position="273"/>
        <end position="460"/>
    </location>
</feature>
<dbReference type="Gene3D" id="3.40.850.10">
    <property type="entry name" value="Kinesin motor domain"/>
    <property type="match status" value="2"/>
</dbReference>
<feature type="transmembrane region" description="Helical" evidence="9">
    <location>
        <begin position="919"/>
        <end position="945"/>
    </location>
</feature>
<keyword evidence="7" id="KW-0175">Coiled coil</keyword>
<proteinExistence type="inferred from homology"/>
<dbReference type="Gene3D" id="1.10.287.1490">
    <property type="match status" value="1"/>
</dbReference>
<dbReference type="PANTHER" id="PTHR47972:SF45">
    <property type="entry name" value="PROTEIN CLARET SEGREGATIONAL"/>
    <property type="match status" value="1"/>
</dbReference>
<dbReference type="Pfam" id="PF16796">
    <property type="entry name" value="Microtub_bd"/>
    <property type="match status" value="1"/>
</dbReference>
<keyword evidence="9" id="KW-0812">Transmembrane</keyword>
<dbReference type="PANTHER" id="PTHR47972">
    <property type="entry name" value="KINESIN-LIKE PROTEIN KLP-3"/>
    <property type="match status" value="1"/>
</dbReference>
<dbReference type="InterPro" id="IPR027640">
    <property type="entry name" value="Kinesin-like_fam"/>
</dbReference>
<organism evidence="11 12">
    <name type="scientific">Chlamydomonas eustigma</name>
    <dbReference type="NCBI Taxonomy" id="1157962"/>
    <lineage>
        <taxon>Eukaryota</taxon>
        <taxon>Viridiplantae</taxon>
        <taxon>Chlorophyta</taxon>
        <taxon>core chlorophytes</taxon>
        <taxon>Chlorophyceae</taxon>
        <taxon>CS clade</taxon>
        <taxon>Chlamydomonadales</taxon>
        <taxon>Chlamydomonadaceae</taxon>
        <taxon>Chlamydomonas</taxon>
    </lineage>
</organism>
<evidence type="ECO:0000256" key="1">
    <source>
        <dbReference type="ARBA" id="ARBA00010899"/>
    </source>
</evidence>
<feature type="region of interest" description="Disordered" evidence="8">
    <location>
        <begin position="602"/>
        <end position="644"/>
    </location>
</feature>
<dbReference type="InterPro" id="IPR001752">
    <property type="entry name" value="Kinesin_motor_dom"/>
</dbReference>
<dbReference type="PROSITE" id="PS00411">
    <property type="entry name" value="KINESIN_MOTOR_1"/>
    <property type="match status" value="1"/>
</dbReference>